<evidence type="ECO:0000313" key="2">
    <source>
        <dbReference type="Proteomes" id="UP001596150"/>
    </source>
</evidence>
<dbReference type="EMBL" id="JBHSML010000002">
    <property type="protein sequence ID" value="MFC5515322.1"/>
    <property type="molecule type" value="Genomic_DNA"/>
</dbReference>
<sequence>MIRSPEASRRGDCLRVVRWIAILLACGAFLTRPAMAYDPALADRAKAALTQAAGVFANKLSLNGAYVWEYSPDLSVRRGEGKVGPTVGWVQPPGTPAIGAAFLRVYEVTGDAAWLKAARQAAEALIQTQLLSGGWYIAIEMDPVARRDWCYRAGGTTPEACAAIKDNPAKNETLLDDDTTQSALRFLIWLDQALDGKDEPVREAILYGMEKLSTAQYPNGAWPVRIEKRTRSDRIPKAGRASLPADWPRQWVKPSDGPYYVINDNLIRDTVHLHLIAADRFGDPAYEASAVRAGEFLLAAQLPEPQQGWAQTYDRDMRPVWGRKFEPPAVTSRESGGAATALVELYQRTGDERFLSAALGAVAWLKASQLPDGDWARFYELRTNRPLYVDSDEKLTYEPVNLLDHYSLKSTADIPEAIRLVDAAAAGKLHPFPFWPSPANRLAPAELAGRVSGLVDRIDKQGRWIEDGWIRSATFVDAVFLIARYLQEKP</sequence>
<dbReference type="Gene3D" id="1.50.10.20">
    <property type="match status" value="1"/>
</dbReference>
<comment type="caution">
    <text evidence="1">The sequence shown here is derived from an EMBL/GenBank/DDBJ whole genome shotgun (WGS) entry which is preliminary data.</text>
</comment>
<protein>
    <recommendedName>
        <fullName evidence="3">Pectic acid lyase</fullName>
    </recommendedName>
</protein>
<keyword evidence="2" id="KW-1185">Reference proteome</keyword>
<organism evidence="1 2">
    <name type="scientific">Kaistia terrae</name>
    <dbReference type="NCBI Taxonomy" id="537017"/>
    <lineage>
        <taxon>Bacteria</taxon>
        <taxon>Pseudomonadati</taxon>
        <taxon>Pseudomonadota</taxon>
        <taxon>Alphaproteobacteria</taxon>
        <taxon>Hyphomicrobiales</taxon>
        <taxon>Kaistiaceae</taxon>
        <taxon>Kaistia</taxon>
    </lineage>
</organism>
<gene>
    <name evidence="1" type="ORF">ACFPP9_06030</name>
</gene>
<evidence type="ECO:0008006" key="3">
    <source>
        <dbReference type="Google" id="ProtNLM"/>
    </source>
</evidence>
<dbReference type="SUPFAM" id="SSF81853">
    <property type="entry name" value="Family 10 polysaccharide lyase"/>
    <property type="match status" value="1"/>
</dbReference>
<evidence type="ECO:0000313" key="1">
    <source>
        <dbReference type="EMBL" id="MFC5515322.1"/>
    </source>
</evidence>
<proteinExistence type="predicted"/>
<name>A0ABW0PUD6_9HYPH</name>
<dbReference type="Proteomes" id="UP001596150">
    <property type="component" value="Unassembled WGS sequence"/>
</dbReference>
<accession>A0ABW0PUD6</accession>
<dbReference type="RefSeq" id="WP_266343312.1">
    <property type="nucleotide sequence ID" value="NZ_JAPKNH010000002.1"/>
</dbReference>
<reference evidence="2" key="1">
    <citation type="journal article" date="2019" name="Int. J. Syst. Evol. Microbiol.">
        <title>The Global Catalogue of Microorganisms (GCM) 10K type strain sequencing project: providing services to taxonomists for standard genome sequencing and annotation.</title>
        <authorList>
            <consortium name="The Broad Institute Genomics Platform"/>
            <consortium name="The Broad Institute Genome Sequencing Center for Infectious Disease"/>
            <person name="Wu L."/>
            <person name="Ma J."/>
        </authorList>
    </citation>
    <scope>NUCLEOTIDE SEQUENCE [LARGE SCALE GENOMIC DNA]</scope>
    <source>
        <strain evidence="2">KACC 12633</strain>
    </source>
</reference>